<evidence type="ECO:0000313" key="3">
    <source>
        <dbReference type="EMBL" id="CAL2102779.1"/>
    </source>
</evidence>
<keyword evidence="2" id="KW-0732">Signal</keyword>
<evidence type="ECO:0000256" key="1">
    <source>
        <dbReference type="SAM" id="MobiDB-lite"/>
    </source>
</evidence>
<feature type="compositionally biased region" description="Low complexity" evidence="1">
    <location>
        <begin position="20"/>
        <end position="29"/>
    </location>
</feature>
<proteinExistence type="predicted"/>
<feature type="signal peptide" evidence="2">
    <location>
        <begin position="1"/>
        <end position="21"/>
    </location>
</feature>
<name>A0ABM9PB08_9FLAO</name>
<reference evidence="3 4" key="1">
    <citation type="submission" date="2024-05" db="EMBL/GenBank/DDBJ databases">
        <authorList>
            <person name="Duchaud E."/>
        </authorList>
    </citation>
    <scope>NUCLEOTIDE SEQUENCE [LARGE SCALE GENOMIC DNA]</scope>
    <source>
        <strain evidence="3">Ena-SAMPLE-TAB-13-05-2024-13:56:06:370-140308</strain>
    </source>
</reference>
<gene>
    <name evidence="3" type="ORF">T190423A01A_20530</name>
</gene>
<keyword evidence="4" id="KW-1185">Reference proteome</keyword>
<evidence type="ECO:0000256" key="2">
    <source>
        <dbReference type="SAM" id="SignalP"/>
    </source>
</evidence>
<dbReference type="RefSeq" id="WP_348716482.1">
    <property type="nucleotide sequence ID" value="NZ_CAXJIO010000011.1"/>
</dbReference>
<feature type="compositionally biased region" description="Polar residues" evidence="1">
    <location>
        <begin position="30"/>
        <end position="40"/>
    </location>
</feature>
<organism evidence="3 4">
    <name type="scientific">Tenacibaculum polynesiense</name>
    <dbReference type="NCBI Taxonomy" id="3137857"/>
    <lineage>
        <taxon>Bacteria</taxon>
        <taxon>Pseudomonadati</taxon>
        <taxon>Bacteroidota</taxon>
        <taxon>Flavobacteriia</taxon>
        <taxon>Flavobacteriales</taxon>
        <taxon>Flavobacteriaceae</taxon>
        <taxon>Tenacibaculum</taxon>
    </lineage>
</organism>
<feature type="chain" id="PRO_5046609190" description="Cytochrome c domain-containing protein" evidence="2">
    <location>
        <begin position="22"/>
        <end position="121"/>
    </location>
</feature>
<dbReference type="EMBL" id="CAXJIO010000011">
    <property type="protein sequence ID" value="CAL2102779.1"/>
    <property type="molecule type" value="Genomic_DNA"/>
</dbReference>
<dbReference type="Proteomes" id="UP001497527">
    <property type="component" value="Unassembled WGS sequence"/>
</dbReference>
<comment type="caution">
    <text evidence="3">The sequence shown here is derived from an EMBL/GenBank/DDBJ whole genome shotgun (WGS) entry which is preliminary data.</text>
</comment>
<protein>
    <recommendedName>
        <fullName evidence="5">Cytochrome c domain-containing protein</fullName>
    </recommendedName>
</protein>
<feature type="region of interest" description="Disordered" evidence="1">
    <location>
        <begin position="20"/>
        <end position="40"/>
    </location>
</feature>
<evidence type="ECO:0008006" key="5">
    <source>
        <dbReference type="Google" id="ProtNLM"/>
    </source>
</evidence>
<accession>A0ABM9PB08</accession>
<evidence type="ECO:0000313" key="4">
    <source>
        <dbReference type="Proteomes" id="UP001497527"/>
    </source>
</evidence>
<sequence>MRTKSLLFLAFSICISLTSCSSDSDASPSGPVNPTPTAKTTYDKDVKTVINSSCATASCHDAVAPTGGLPLTNFTQVKNAAQNGNLIARINSSSNPMPPTGRVQSIINLINNWKDDGYLEN</sequence>
<dbReference type="PROSITE" id="PS51257">
    <property type="entry name" value="PROKAR_LIPOPROTEIN"/>
    <property type="match status" value="1"/>
</dbReference>